<dbReference type="Proteomes" id="UP000054092">
    <property type="component" value="Unassembled WGS sequence"/>
</dbReference>
<dbReference type="GO" id="GO:0003677">
    <property type="term" value="F:DNA binding"/>
    <property type="evidence" value="ECO:0007669"/>
    <property type="project" value="InterPro"/>
</dbReference>
<dbReference type="InterPro" id="IPR006935">
    <property type="entry name" value="Helicase/UvrB_N"/>
</dbReference>
<dbReference type="EMBL" id="LGGP01000222">
    <property type="protein sequence ID" value="KUK79990.1"/>
    <property type="molecule type" value="Genomic_DNA"/>
</dbReference>
<dbReference type="Gene3D" id="3.40.50.300">
    <property type="entry name" value="P-loop containing nucleotide triphosphate hydrolases"/>
    <property type="match status" value="2"/>
</dbReference>
<dbReference type="InterPro" id="IPR054347">
    <property type="entry name" value="TOTE_primase"/>
</dbReference>
<dbReference type="PROSITE" id="PS51192">
    <property type="entry name" value="HELICASE_ATP_BIND_1"/>
    <property type="match status" value="1"/>
</dbReference>
<dbReference type="CDD" id="cd18785">
    <property type="entry name" value="SF2_C"/>
    <property type="match status" value="1"/>
</dbReference>
<dbReference type="InterPro" id="IPR014001">
    <property type="entry name" value="Helicase_ATP-bd"/>
</dbReference>
<organism evidence="2 3">
    <name type="scientific">Mesotoga prima</name>
    <dbReference type="NCBI Taxonomy" id="1184387"/>
    <lineage>
        <taxon>Bacteria</taxon>
        <taxon>Thermotogati</taxon>
        <taxon>Thermotogota</taxon>
        <taxon>Thermotogae</taxon>
        <taxon>Kosmotogales</taxon>
        <taxon>Kosmotogaceae</taxon>
        <taxon>Mesotoga</taxon>
    </lineage>
</organism>
<dbReference type="SMART" id="SM00487">
    <property type="entry name" value="DEXDc"/>
    <property type="match status" value="1"/>
</dbReference>
<dbReference type="CDD" id="cd17926">
    <property type="entry name" value="DEXHc_RE"/>
    <property type="match status" value="1"/>
</dbReference>
<dbReference type="SUPFAM" id="SSF52540">
    <property type="entry name" value="P-loop containing nucleoside triphosphate hydrolases"/>
    <property type="match status" value="2"/>
</dbReference>
<dbReference type="PATRIC" id="fig|1184387.3.peg.1680"/>
<dbReference type="GO" id="GO:0005829">
    <property type="term" value="C:cytosol"/>
    <property type="evidence" value="ECO:0007669"/>
    <property type="project" value="TreeGrafter"/>
</dbReference>
<dbReference type="PANTHER" id="PTHR47396:SF1">
    <property type="entry name" value="ATP-DEPENDENT HELICASE IRC3-RELATED"/>
    <property type="match status" value="1"/>
</dbReference>
<feature type="domain" description="Helicase ATP-binding" evidence="1">
    <location>
        <begin position="410"/>
        <end position="560"/>
    </location>
</feature>
<accession>A0A124FY38</accession>
<dbReference type="GO" id="GO:0016787">
    <property type="term" value="F:hydrolase activity"/>
    <property type="evidence" value="ECO:0007669"/>
    <property type="project" value="InterPro"/>
</dbReference>
<dbReference type="Pfam" id="PF04851">
    <property type="entry name" value="ResIII"/>
    <property type="match status" value="1"/>
</dbReference>
<name>A0A124FY38_9BACT</name>
<sequence length="757" mass="86363">MDNDLQRMKKRIEELEAVNERLRQNTEAQTSGSSKVSHYSSPDEKIALYKSLFFGRQDVYALRWEGADGSSGYQPVCKNIWKKGICRKPQIKCTQCDSREFAPLTDRVIYNHLSGKISIGIYPLIEDETCRFLAADLDGERWMDDALVFMNTCAAFSVPVYLERSRSGKGCHLWFFFSEPIRASLARKMGFSLLAKVLKHRPRLSLSSYDRFFPNQETMPKGGLGNLIALPLQGMLRKAGNTVFLDKDFEPYDDQWAFLSSVSPISRKEVARVLRDVSDDSDGNRFSVTVANTKPIPEEVTLRLDSVIRIEKDSLSPSIMGQLLKLATFDNPEFFRAQAMRLPTYNKPRRINCAEEDDIDFLLPRGCLDDSIDLLKSNGIDVKLEDKRCCGSSVDVAFYGNLTKEQDTAANEMLEHDFGILCAPTGSGKTVIALNLIAQRKRNTLILVHRRELLRQWEESVQEFLQVAPDEIGQIGQGKNTAKGILDIALIQTLSRNEDSLKNLPDYGHVIVDECQHIPAFTLERVIRSIPAQYVTGLTASPKRRDGHDPIMFMQCGPIRHRMTRKGKFFFERTYVPRQTGLESEPDSKPKEIYKAIETDRDRNVLICNDIRKAIEAGRYCLVFSERVLHIETLYEMLSGLENRIFLLHGKQSKKIQSENLNSFTNAGNGLALLSTGRYLGEGFDDPRLDTLFLTFPISWKGVLQQYAGRLHRENFGKHEVRIYDYVDENVPMLKKMFENRKKGYKALGYKEFIDVL</sequence>
<dbReference type="AlphaFoldDB" id="A0A124FY38"/>
<dbReference type="InterPro" id="IPR050742">
    <property type="entry name" value="Helicase_Restrict-Modif_Enz"/>
</dbReference>
<dbReference type="GO" id="GO:0005524">
    <property type="term" value="F:ATP binding"/>
    <property type="evidence" value="ECO:0007669"/>
    <property type="project" value="InterPro"/>
</dbReference>
<proteinExistence type="predicted"/>
<dbReference type="InterPro" id="IPR027417">
    <property type="entry name" value="P-loop_NTPase"/>
</dbReference>
<reference evidence="3" key="1">
    <citation type="journal article" date="2015" name="MBio">
        <title>Genome-Resolved Metagenomic Analysis Reveals Roles for Candidate Phyla and Other Microbial Community Members in Biogeochemical Transformations in Oil Reservoirs.</title>
        <authorList>
            <person name="Hu P."/>
            <person name="Tom L."/>
            <person name="Singh A."/>
            <person name="Thomas B.C."/>
            <person name="Baker B.J."/>
            <person name="Piceno Y.M."/>
            <person name="Andersen G.L."/>
            <person name="Banfield J.F."/>
        </authorList>
    </citation>
    <scope>NUCLEOTIDE SEQUENCE [LARGE SCALE GENOMIC DNA]</scope>
</reference>
<dbReference type="PANTHER" id="PTHR47396">
    <property type="entry name" value="TYPE I RESTRICTION ENZYME ECOKI R PROTEIN"/>
    <property type="match status" value="1"/>
</dbReference>
<gene>
    <name evidence="2" type="ORF">XD94_1235</name>
</gene>
<evidence type="ECO:0000313" key="3">
    <source>
        <dbReference type="Proteomes" id="UP000054092"/>
    </source>
</evidence>
<dbReference type="InterPro" id="IPR001650">
    <property type="entry name" value="Helicase_C-like"/>
</dbReference>
<evidence type="ECO:0000259" key="1">
    <source>
        <dbReference type="PROSITE" id="PS51192"/>
    </source>
</evidence>
<comment type="caution">
    <text evidence="2">The sequence shown here is derived from an EMBL/GenBank/DDBJ whole genome shotgun (WGS) entry which is preliminary data.</text>
</comment>
<protein>
    <recommendedName>
        <fullName evidence="1">Helicase ATP-binding domain-containing protein</fullName>
    </recommendedName>
</protein>
<dbReference type="Pfam" id="PF22548">
    <property type="entry name" value="AEP-TOTE"/>
    <property type="match status" value="1"/>
</dbReference>
<dbReference type="Pfam" id="PF00271">
    <property type="entry name" value="Helicase_C"/>
    <property type="match status" value="1"/>
</dbReference>
<evidence type="ECO:0000313" key="2">
    <source>
        <dbReference type="EMBL" id="KUK79990.1"/>
    </source>
</evidence>